<keyword evidence="1" id="KW-0378">Hydrolase</keyword>
<dbReference type="PANTHER" id="PTHR16138:SF7">
    <property type="entry name" value="PALMITOYL-PROTEIN THIOESTERASE ABHD10, MITOCHONDRIAL"/>
    <property type="match status" value="1"/>
</dbReference>
<protein>
    <recommendedName>
        <fullName evidence="2">Serine aminopeptidase S33 domain-containing protein</fullName>
    </recommendedName>
</protein>
<dbReference type="AlphaFoldDB" id="A0AAW0XJ49"/>
<dbReference type="Proteomes" id="UP001445076">
    <property type="component" value="Unassembled WGS sequence"/>
</dbReference>
<accession>A0AAW0XJ49</accession>
<dbReference type="InterPro" id="IPR022742">
    <property type="entry name" value="Hydrolase_4"/>
</dbReference>
<dbReference type="InterPro" id="IPR029058">
    <property type="entry name" value="AB_hydrolase_fold"/>
</dbReference>
<evidence type="ECO:0000259" key="2">
    <source>
        <dbReference type="Pfam" id="PF12146"/>
    </source>
</evidence>
<proteinExistence type="predicted"/>
<dbReference type="SUPFAM" id="SSF53474">
    <property type="entry name" value="alpha/beta-Hydrolases"/>
    <property type="match status" value="1"/>
</dbReference>
<dbReference type="GO" id="GO:0005739">
    <property type="term" value="C:mitochondrion"/>
    <property type="evidence" value="ECO:0007669"/>
    <property type="project" value="TreeGrafter"/>
</dbReference>
<dbReference type="PANTHER" id="PTHR16138">
    <property type="entry name" value="MYCOPHENOLIC ACID ACYL-GLUCURONIDE ESTERASE, MITOCHONDRIAL"/>
    <property type="match status" value="1"/>
</dbReference>
<dbReference type="GO" id="GO:0004553">
    <property type="term" value="F:hydrolase activity, hydrolyzing O-glycosyl compounds"/>
    <property type="evidence" value="ECO:0007669"/>
    <property type="project" value="TreeGrafter"/>
</dbReference>
<evidence type="ECO:0000313" key="4">
    <source>
        <dbReference type="Proteomes" id="UP001445076"/>
    </source>
</evidence>
<dbReference type="Pfam" id="PF12146">
    <property type="entry name" value="Hydrolase_4"/>
    <property type="match status" value="1"/>
</dbReference>
<dbReference type="InterPro" id="IPR052382">
    <property type="entry name" value="ABHD10_acyl-thioesterase"/>
</dbReference>
<name>A0AAW0XJ49_CHEQU</name>
<dbReference type="EMBL" id="JARKIK010000026">
    <property type="protein sequence ID" value="KAK8743015.1"/>
    <property type="molecule type" value="Genomic_DNA"/>
</dbReference>
<gene>
    <name evidence="3" type="ORF">OTU49_001489</name>
</gene>
<comment type="caution">
    <text evidence="3">The sequence shown here is derived from an EMBL/GenBank/DDBJ whole genome shotgun (WGS) entry which is preliminary data.</text>
</comment>
<dbReference type="GO" id="GO:0008474">
    <property type="term" value="F:palmitoyl-(protein) hydrolase activity"/>
    <property type="evidence" value="ECO:0007669"/>
    <property type="project" value="TreeGrafter"/>
</dbReference>
<organism evidence="3 4">
    <name type="scientific">Cherax quadricarinatus</name>
    <name type="common">Australian red claw crayfish</name>
    <dbReference type="NCBI Taxonomy" id="27406"/>
    <lineage>
        <taxon>Eukaryota</taxon>
        <taxon>Metazoa</taxon>
        <taxon>Ecdysozoa</taxon>
        <taxon>Arthropoda</taxon>
        <taxon>Crustacea</taxon>
        <taxon>Multicrustacea</taxon>
        <taxon>Malacostraca</taxon>
        <taxon>Eumalacostraca</taxon>
        <taxon>Eucarida</taxon>
        <taxon>Decapoda</taxon>
        <taxon>Pleocyemata</taxon>
        <taxon>Astacidea</taxon>
        <taxon>Parastacoidea</taxon>
        <taxon>Parastacidae</taxon>
        <taxon>Cherax</taxon>
    </lineage>
</organism>
<reference evidence="3 4" key="1">
    <citation type="journal article" date="2024" name="BMC Genomics">
        <title>Genome assembly of redclaw crayfish (Cherax quadricarinatus) provides insights into its immune adaptation and hypoxia tolerance.</title>
        <authorList>
            <person name="Liu Z."/>
            <person name="Zheng J."/>
            <person name="Li H."/>
            <person name="Fang K."/>
            <person name="Wang S."/>
            <person name="He J."/>
            <person name="Zhou D."/>
            <person name="Weng S."/>
            <person name="Chi M."/>
            <person name="Gu Z."/>
            <person name="He J."/>
            <person name="Li F."/>
            <person name="Wang M."/>
        </authorList>
    </citation>
    <scope>NUCLEOTIDE SEQUENCE [LARGE SCALE GENOMIC DNA]</scope>
    <source>
        <strain evidence="3">ZL_2023a</strain>
    </source>
</reference>
<evidence type="ECO:0000256" key="1">
    <source>
        <dbReference type="ARBA" id="ARBA00022801"/>
    </source>
</evidence>
<keyword evidence="4" id="KW-1185">Reference proteome</keyword>
<evidence type="ECO:0000313" key="3">
    <source>
        <dbReference type="EMBL" id="KAK8743015.1"/>
    </source>
</evidence>
<feature type="domain" description="Serine aminopeptidase S33" evidence="2">
    <location>
        <begin position="96"/>
        <end position="187"/>
    </location>
</feature>
<sequence length="308" mass="34400">MFGRKIQLVSMVQGLLSSRSLHPKHLASVSLLRNFHVSATEPETQFHEIKDANSGKVRRIAYKKLNGSRSHGLIYVPGFMSNMSGTKSAELHLFCQKYGFPYVRYDPSGLGKSEGVKMTETTMSLWLEDATEMLLKMTDGAQIVIASSMGCWISSLIAQKHPEKFAAILMLGPAINFGERYENVLRGQLPPKVLKKFEAGEIVSLHAPDYGDFPLSMKVFEDMKQYNVTLEADNITMPCPVRIIHGVKDKDVPHMESLQLLKALQITDVQLNYLKHAGHTLSDAASLEVMFDTILNLASYVNKKESHS</sequence>
<dbReference type="Gene3D" id="3.40.50.1820">
    <property type="entry name" value="alpha/beta hydrolase"/>
    <property type="match status" value="1"/>
</dbReference>